<feature type="coiled-coil region" evidence="1">
    <location>
        <begin position="259"/>
        <end position="419"/>
    </location>
</feature>
<dbReference type="OrthoDB" id="2286360at2759"/>
<dbReference type="Proteomes" id="UP000002320">
    <property type="component" value="Unassembled WGS sequence"/>
</dbReference>
<feature type="compositionally biased region" description="Low complexity" evidence="2">
    <location>
        <begin position="561"/>
        <end position="577"/>
    </location>
</feature>
<feature type="coiled-coil region" evidence="1">
    <location>
        <begin position="737"/>
        <end position="764"/>
    </location>
</feature>
<feature type="coiled-coil region" evidence="1">
    <location>
        <begin position="877"/>
        <end position="904"/>
    </location>
</feature>
<feature type="region of interest" description="Disordered" evidence="2">
    <location>
        <begin position="37"/>
        <end position="63"/>
    </location>
</feature>
<evidence type="ECO:0000256" key="2">
    <source>
        <dbReference type="SAM" id="MobiDB-lite"/>
    </source>
</evidence>
<feature type="compositionally biased region" description="Polar residues" evidence="2">
    <location>
        <begin position="79"/>
        <end position="90"/>
    </location>
</feature>
<name>B0WBB7_CULQU</name>
<proteinExistence type="predicted"/>
<evidence type="ECO:0000313" key="4">
    <source>
        <dbReference type="EnsemblMetazoa" id="CPIJ004415-PA"/>
    </source>
</evidence>
<dbReference type="OMA" id="YKYKWNE"/>
<feature type="region of interest" description="Disordered" evidence="2">
    <location>
        <begin position="1"/>
        <end position="23"/>
    </location>
</feature>
<feature type="compositionally biased region" description="Low complexity" evidence="2">
    <location>
        <begin position="50"/>
        <end position="60"/>
    </location>
</feature>
<dbReference type="KEGG" id="cqu:CpipJ_CPIJ004415"/>
<accession>B0WBB7</accession>
<dbReference type="eggNOG" id="ENOG502T82P">
    <property type="taxonomic scope" value="Eukaryota"/>
</dbReference>
<evidence type="ECO:0000313" key="5">
    <source>
        <dbReference type="Proteomes" id="UP000002320"/>
    </source>
</evidence>
<dbReference type="InParanoid" id="B0WBB7"/>
<feature type="coiled-coil region" evidence="1">
    <location>
        <begin position="617"/>
        <end position="658"/>
    </location>
</feature>
<sequence length="1016" mass="116308">MSTAPEGCSVAGDDDDDGDGSSCVTWHRLLLAGRSSSFFNTPEPAEESAPESLLSDATETAGEEEDALNAVLRNEGSTNYDSGNFSFSESSKGKTAASPGSQDLAHERFVQLNTELYQTRTELLTYKYKWNEIRNEVELEWTKKHRRLEDEKSGLQQEVERLQELLRVSENRGLTGGSSLEILKLQSELDQAKIQVDCKDRANVVLKEKIAEQYCDRESLSLEVRKLGKILLEIKNELSSVRSSEQWFRDELHTCQNVNAKLRESNLQLENRISIEKSNNDRLKLELQQVIRNAEKVERKAIKEKADLLEKLSLIEASNKLENVSDFVLEETLQKLKDSSEKIKFLTETNNDYQEKTEQLERNLAILQSSLSSQEALTEACKNKESETISRIATLETENAELKAAREHARQENTQLHLDVARQNFTNRDLDVSIGHLRAQLQVLSINFENTRRALAVKEFAADKLDQDNRELRERYVQVERCRKDLQRRLSMSEAVAKEQYEQLLANFRTIQSKNLDLELKLGQCAEYNEKFRRSEQVVRQLKQDIGELQERLQRDAAKMSSSSESSIGTSISGSSSDNSREVASEDAKNSNTCQKHGQSLPEDDTRELKILLKVIESEHRQKLKRYELNNRTLLRKVKEHERARKVAEQQVESLEKEVCRISSMECELAGMREKTMLLEADLESAVGERDTLKGEKLRLAMALQNSCLVQVDEDIWSSFQRIFADMRDKQHVSKENQRFKELLQISERKIQQLEEELKQSLSSSEEKSTVIENLKLEGEIQRVESDEIRSELTVKRFQLEDSQRILTEISSERNSLQDSIGTRQLEESKLRDQIDELQKKLQICVVQLETAYARLQLYEESERVLEESRHRFFNDVQILRDEIIAEKQEKQALQDAVAELKTELVRMVECNLKSDHIASDQTDNSVASVPSLESSGGDSTAPAAARFDEESLKALVNECSRRSSVRPLQECVASLRAEMHQLNSVVRQNGNQRYHVVSLMEELQDATNGTYNKSG</sequence>
<reference evidence="3" key="1">
    <citation type="submission" date="2007-03" db="EMBL/GenBank/DDBJ databases">
        <title>Annotation of Culex pipiens quinquefasciatus.</title>
        <authorList>
            <consortium name="The Broad Institute Genome Sequencing Platform"/>
            <person name="Atkinson P.W."/>
            <person name="Hemingway J."/>
            <person name="Christensen B.M."/>
            <person name="Higgs S."/>
            <person name="Kodira C."/>
            <person name="Hannick L."/>
            <person name="Megy K."/>
            <person name="O'Leary S."/>
            <person name="Pearson M."/>
            <person name="Haas B.J."/>
            <person name="Mauceli E."/>
            <person name="Wortman J.R."/>
            <person name="Lee N.H."/>
            <person name="Guigo R."/>
            <person name="Stanke M."/>
            <person name="Alvarado L."/>
            <person name="Amedeo P."/>
            <person name="Antoine C.H."/>
            <person name="Arensburger P."/>
            <person name="Bidwell S.L."/>
            <person name="Crawford M."/>
            <person name="Camaro F."/>
            <person name="Devon K."/>
            <person name="Engels R."/>
            <person name="Hammond M."/>
            <person name="Howarth C."/>
            <person name="Koehrsen M."/>
            <person name="Lawson D."/>
            <person name="Montgomery P."/>
            <person name="Nene V."/>
            <person name="Nusbaum C."/>
            <person name="Puiu D."/>
            <person name="Romero-Severson J."/>
            <person name="Severson D.W."/>
            <person name="Shumway M."/>
            <person name="Sisk P."/>
            <person name="Stolte C."/>
            <person name="Zeng Q."/>
            <person name="Eisenstadt E."/>
            <person name="Fraser-Liggett C."/>
            <person name="Strausberg R."/>
            <person name="Galagan J."/>
            <person name="Birren B."/>
            <person name="Collins F.H."/>
        </authorList>
    </citation>
    <scope>NUCLEOTIDE SEQUENCE [LARGE SCALE GENOMIC DNA]</scope>
    <source>
        <strain evidence="3">JHB</strain>
    </source>
</reference>
<keyword evidence="1" id="KW-0175">Coiled coil</keyword>
<feature type="coiled-coil region" evidence="1">
    <location>
        <begin position="462"/>
        <end position="489"/>
    </location>
</feature>
<feature type="region of interest" description="Disordered" evidence="2">
    <location>
        <begin position="79"/>
        <end position="102"/>
    </location>
</feature>
<organism>
    <name type="scientific">Culex quinquefasciatus</name>
    <name type="common">Southern house mosquito</name>
    <name type="synonym">Culex pungens</name>
    <dbReference type="NCBI Taxonomy" id="7176"/>
    <lineage>
        <taxon>Eukaryota</taxon>
        <taxon>Metazoa</taxon>
        <taxon>Ecdysozoa</taxon>
        <taxon>Arthropoda</taxon>
        <taxon>Hexapoda</taxon>
        <taxon>Insecta</taxon>
        <taxon>Pterygota</taxon>
        <taxon>Neoptera</taxon>
        <taxon>Endopterygota</taxon>
        <taxon>Diptera</taxon>
        <taxon>Nematocera</taxon>
        <taxon>Culicoidea</taxon>
        <taxon>Culicidae</taxon>
        <taxon>Culicinae</taxon>
        <taxon>Culicini</taxon>
        <taxon>Culex</taxon>
        <taxon>Culex</taxon>
    </lineage>
</organism>
<dbReference type="AlphaFoldDB" id="B0WBB7"/>
<evidence type="ECO:0000256" key="1">
    <source>
        <dbReference type="SAM" id="Coils"/>
    </source>
</evidence>
<feature type="region of interest" description="Disordered" evidence="2">
    <location>
        <begin position="922"/>
        <end position="945"/>
    </location>
</feature>
<dbReference type="EMBL" id="DS231878">
    <property type="protein sequence ID" value="EDS42261.1"/>
    <property type="molecule type" value="Genomic_DNA"/>
</dbReference>
<dbReference type="VEuPathDB" id="VectorBase:CPIJ004415"/>
<feature type="region of interest" description="Disordered" evidence="2">
    <location>
        <begin position="554"/>
        <end position="602"/>
    </location>
</feature>
<protein>
    <submittedName>
        <fullName evidence="3">Rabaptin-5</fullName>
    </submittedName>
</protein>
<feature type="coiled-coil region" evidence="1">
    <location>
        <begin position="138"/>
        <end position="172"/>
    </location>
</feature>
<dbReference type="VEuPathDB" id="VectorBase:CQUJHB018389"/>
<reference evidence="4" key="2">
    <citation type="submission" date="2021-02" db="UniProtKB">
        <authorList>
            <consortium name="EnsemblMetazoa"/>
        </authorList>
    </citation>
    <scope>IDENTIFICATION</scope>
    <source>
        <strain evidence="4">JHB</strain>
    </source>
</reference>
<evidence type="ECO:0000313" key="3">
    <source>
        <dbReference type="EMBL" id="EDS42261.1"/>
    </source>
</evidence>
<feature type="compositionally biased region" description="Polar residues" evidence="2">
    <location>
        <begin position="922"/>
        <end position="939"/>
    </location>
</feature>
<dbReference type="HOGENOM" id="CLU_299018_0_0_1"/>
<gene>
    <name evidence="4" type="primary">6035888</name>
    <name evidence="3" type="ORF">CpipJ_CPIJ004415</name>
</gene>
<dbReference type="STRING" id="7176.B0WBB7"/>
<dbReference type="EnsemblMetazoa" id="CPIJ004415-RA">
    <property type="protein sequence ID" value="CPIJ004415-PA"/>
    <property type="gene ID" value="CPIJ004415"/>
</dbReference>
<feature type="compositionally biased region" description="Basic and acidic residues" evidence="2">
    <location>
        <begin position="579"/>
        <end position="589"/>
    </location>
</feature>
<keyword evidence="5" id="KW-1185">Reference proteome</keyword>